<dbReference type="InterPro" id="IPR039782">
    <property type="entry name" value="VPS13B"/>
</dbReference>
<dbReference type="InParanoid" id="F2U7Q4"/>
<name>F2U7Q4_SALR5</name>
<dbReference type="RefSeq" id="XP_004994632.1">
    <property type="nucleotide sequence ID" value="XM_004994575.1"/>
</dbReference>
<gene>
    <name evidence="2" type="ORF">PTSG_04536</name>
</gene>
<feature type="region of interest" description="Disordered" evidence="1">
    <location>
        <begin position="80"/>
        <end position="105"/>
    </location>
</feature>
<dbReference type="AlphaFoldDB" id="F2U7Q4"/>
<reference evidence="2" key="1">
    <citation type="submission" date="2009-08" db="EMBL/GenBank/DDBJ databases">
        <title>Annotation of Salpingoeca rosetta.</title>
        <authorList>
            <consortium name="The Broad Institute Genome Sequencing Platform"/>
            <person name="Russ C."/>
            <person name="Cuomo C."/>
            <person name="Burger G."/>
            <person name="Gray M.W."/>
            <person name="Holland P.W.H."/>
            <person name="King N."/>
            <person name="Lang F.B.F."/>
            <person name="Roger A.J."/>
            <person name="Ruiz-Trillo I."/>
            <person name="Young S.K."/>
            <person name="Zeng Q."/>
            <person name="Gargeya S."/>
            <person name="Alvarado L."/>
            <person name="Berlin A."/>
            <person name="Chapman S.B."/>
            <person name="Chen Z."/>
            <person name="Freedman E."/>
            <person name="Gellesch M."/>
            <person name="Goldberg J."/>
            <person name="Griggs A."/>
            <person name="Gujja S."/>
            <person name="Heilman E."/>
            <person name="Heiman D."/>
            <person name="Howarth C."/>
            <person name="Mehta T."/>
            <person name="Neiman D."/>
            <person name="Pearson M."/>
            <person name="Roberts A."/>
            <person name="Saif S."/>
            <person name="Shea T."/>
            <person name="Shenoy N."/>
            <person name="Sisk P."/>
            <person name="Stolte C."/>
            <person name="Sykes S."/>
            <person name="White J."/>
            <person name="Yandava C."/>
            <person name="Haas B."/>
            <person name="Nusbaum C."/>
            <person name="Birren B."/>
        </authorList>
    </citation>
    <scope>NUCLEOTIDE SEQUENCE [LARGE SCALE GENOMIC DNA]</scope>
    <source>
        <strain evidence="2">ATCC 50818</strain>
    </source>
</reference>
<dbReference type="Proteomes" id="UP000007799">
    <property type="component" value="Unassembled WGS sequence"/>
</dbReference>
<feature type="compositionally biased region" description="Low complexity" evidence="1">
    <location>
        <begin position="342"/>
        <end position="351"/>
    </location>
</feature>
<dbReference type="GeneID" id="16075215"/>
<feature type="region of interest" description="Disordered" evidence="1">
    <location>
        <begin position="331"/>
        <end position="352"/>
    </location>
</feature>
<dbReference type="PANTHER" id="PTHR12517:SF0">
    <property type="entry name" value="INTERMEMBRANE LIPID TRANSFER PROTEIN VPS13B"/>
    <property type="match status" value="1"/>
</dbReference>
<organism evidence="3">
    <name type="scientific">Salpingoeca rosetta (strain ATCC 50818 / BSB-021)</name>
    <dbReference type="NCBI Taxonomy" id="946362"/>
    <lineage>
        <taxon>Eukaryota</taxon>
        <taxon>Choanoflagellata</taxon>
        <taxon>Craspedida</taxon>
        <taxon>Salpingoecidae</taxon>
        <taxon>Salpingoeca</taxon>
    </lineage>
</organism>
<evidence type="ECO:0000313" key="3">
    <source>
        <dbReference type="Proteomes" id="UP000007799"/>
    </source>
</evidence>
<dbReference type="STRING" id="946362.F2U7Q4"/>
<evidence type="ECO:0008006" key="4">
    <source>
        <dbReference type="Google" id="ProtNLM"/>
    </source>
</evidence>
<dbReference type="PANTHER" id="PTHR12517">
    <property type="entry name" value="VACUOLAR PROTEIN SORTING-ASSOCIATED PROTEIN 13B"/>
    <property type="match status" value="1"/>
</dbReference>
<feature type="region of interest" description="Disordered" evidence="1">
    <location>
        <begin position="170"/>
        <end position="208"/>
    </location>
</feature>
<dbReference type="OrthoDB" id="272810at2759"/>
<dbReference type="EMBL" id="GL832964">
    <property type="protein sequence ID" value="EGD72809.1"/>
    <property type="molecule type" value="Genomic_DNA"/>
</dbReference>
<feature type="region of interest" description="Disordered" evidence="1">
    <location>
        <begin position="646"/>
        <end position="676"/>
    </location>
</feature>
<dbReference type="eggNOG" id="KOG1809">
    <property type="taxonomic scope" value="Eukaryota"/>
</dbReference>
<proteinExistence type="predicted"/>
<accession>F2U7Q4</accession>
<keyword evidence="3" id="KW-1185">Reference proteome</keyword>
<sequence length="708" mass="73902">MTPTLAAWDFKYTAAALSACGMSEYIRLSVRHGPSANPYILCAGVVPVVLSARELRIDTPPHPALEFSRVLHCCGRHVAASSSPSSSSSSSSSGSSKASATHGSGSAMHGNLYMRAVIMDGFGVHALREIAVGLGSVEAFVEDAFLYAVIGMGRAFLPALSRIANTGSSNELASSSHVRPPENLPGTTTPSDNVSTTSSSPSSSSHSSWSSLWKKDGSLPLLLVAPPRAVSIQQLHIDAVHAEITAHASAFLFLSLDRAVLHLPRLDAESVGHVDSRALAESVARHYQGQAVKQAGWVVGSLGLLGSPATGIRRVFGAFGGLLEAALGPAPRHGNGTLPTQSPSSSASASAYTRGGRAGRVAVASQHLLAQTATSLLTSVETAAKSVGRNIGRMTMDEHHQRLGQERRVAWQSQQESLGRHLLHGAQGFGMGLLAGIAGLADQPIRASISDQASVSGVLAGFGRGVVGLVTKPLEGTFGLVESTSRGIATLFPTDRPRAVHGAAVLASPQARLGDRHGLLSLWLAMLSSPWLSSATTCPAHATLVNATLVAETPALHNVLLWWDCSGRVVLTARRGDGEVYELLAMHVRDAVTWEENTMPTTATMMATLQRSGLAIHVQATRAHATAGTAVRGALTLAVKKVARKHENGGDDASVDGRNSKQQQPRGGEGDASDSEVVKLTVALGDRRVLQGELTTHNAARLLRSLSG</sequence>
<dbReference type="KEGG" id="sre:PTSG_04536"/>
<protein>
    <recommendedName>
        <fullName evidence="4">Vacuolar protein sorting-associated protein 13 DH-like domain-containing protein</fullName>
    </recommendedName>
</protein>
<evidence type="ECO:0000313" key="2">
    <source>
        <dbReference type="EMBL" id="EGD72809.1"/>
    </source>
</evidence>
<feature type="compositionally biased region" description="Low complexity" evidence="1">
    <location>
        <begin position="187"/>
        <end position="208"/>
    </location>
</feature>
<evidence type="ECO:0000256" key="1">
    <source>
        <dbReference type="SAM" id="MobiDB-lite"/>
    </source>
</evidence>